<dbReference type="RefSeq" id="WP_132865419.1">
    <property type="nucleotide sequence ID" value="NZ_JAYFUH010000249.1"/>
</dbReference>
<keyword evidence="1" id="KW-0812">Transmembrane</keyword>
<evidence type="ECO:0000313" key="2">
    <source>
        <dbReference type="EMBL" id="MEA5668621.1"/>
    </source>
</evidence>
<evidence type="ECO:0000313" key="3">
    <source>
        <dbReference type="Proteomes" id="UP001301653"/>
    </source>
</evidence>
<dbReference type="Proteomes" id="UP001301653">
    <property type="component" value="Unassembled WGS sequence"/>
</dbReference>
<name>A0ABU5V5J4_9GAMM</name>
<keyword evidence="1" id="KW-0472">Membrane</keyword>
<protein>
    <submittedName>
        <fullName evidence="2">DUF2946 domain-containing protein</fullName>
    </submittedName>
</protein>
<dbReference type="InterPro" id="IPR021333">
    <property type="entry name" value="DUF2946"/>
</dbReference>
<organism evidence="2 3">
    <name type="scientific">Stenotrophomonas capsici</name>
    <dbReference type="NCBI Taxonomy" id="3110230"/>
    <lineage>
        <taxon>Bacteria</taxon>
        <taxon>Pseudomonadati</taxon>
        <taxon>Pseudomonadota</taxon>
        <taxon>Gammaproteobacteria</taxon>
        <taxon>Lysobacterales</taxon>
        <taxon>Lysobacteraceae</taxon>
        <taxon>Stenotrophomonas</taxon>
    </lineage>
</organism>
<sequence>MRTARFQTLLLYLALAATLLMALAPVVSRWVQAGHVQHTHAMAMPGAHAGHAAMTDAAHAHHLAGHAPPAAPAKAPPDPHAAHGEACDYCTMASRLLPWLAVLLVLAPLLYRLAPASPRSIQLPPSLRWPAHPVRGPPLFS</sequence>
<keyword evidence="1" id="KW-1133">Transmembrane helix</keyword>
<reference evidence="2 3" key="1">
    <citation type="submission" date="2023-12" db="EMBL/GenBank/DDBJ databases">
        <title>Stenotrophomonas guangdongensis sp. nov., isolated from wilted pepper plants (Capsicum annuum).</title>
        <authorList>
            <person name="Qiu M."/>
            <person name="Li Y."/>
            <person name="Liu Q."/>
            <person name="Zhang X."/>
            <person name="Huang Y."/>
            <person name="Guo R."/>
            <person name="Hu M."/>
            <person name="Zhou J."/>
            <person name="Zhou X."/>
        </authorList>
    </citation>
    <scope>NUCLEOTIDE SEQUENCE [LARGE SCALE GENOMIC DNA]</scope>
    <source>
        <strain evidence="2 3">MH1</strain>
    </source>
</reference>
<dbReference type="EMBL" id="JAYFUH010000249">
    <property type="protein sequence ID" value="MEA5668621.1"/>
    <property type="molecule type" value="Genomic_DNA"/>
</dbReference>
<comment type="caution">
    <text evidence="2">The sequence shown here is derived from an EMBL/GenBank/DDBJ whole genome shotgun (WGS) entry which is preliminary data.</text>
</comment>
<gene>
    <name evidence="2" type="ORF">VA603_13820</name>
</gene>
<proteinExistence type="predicted"/>
<dbReference type="Pfam" id="PF11162">
    <property type="entry name" value="DUF2946"/>
    <property type="match status" value="1"/>
</dbReference>
<feature type="transmembrane region" description="Helical" evidence="1">
    <location>
        <begin position="96"/>
        <end position="114"/>
    </location>
</feature>
<evidence type="ECO:0000256" key="1">
    <source>
        <dbReference type="SAM" id="Phobius"/>
    </source>
</evidence>
<accession>A0ABU5V5J4</accession>
<keyword evidence="3" id="KW-1185">Reference proteome</keyword>